<keyword evidence="3" id="KW-1003">Cell membrane</keyword>
<protein>
    <recommendedName>
        <fullName evidence="18">Leucine-rich repeat-containing N-terminal plant-type domain-containing protein</fullName>
    </recommendedName>
</protein>
<keyword evidence="8" id="KW-0677">Repeat</keyword>
<accession>A0AAD8SNG8</accession>
<dbReference type="SUPFAM" id="SSF52058">
    <property type="entry name" value="L domain-like"/>
    <property type="match status" value="3"/>
</dbReference>
<dbReference type="InterPro" id="IPR055414">
    <property type="entry name" value="LRR_R13L4/SHOC2-like"/>
</dbReference>
<dbReference type="InterPro" id="IPR001611">
    <property type="entry name" value="Leu-rich_rpt"/>
</dbReference>
<evidence type="ECO:0000256" key="4">
    <source>
        <dbReference type="ARBA" id="ARBA00022614"/>
    </source>
</evidence>
<evidence type="ECO:0000256" key="1">
    <source>
        <dbReference type="ARBA" id="ARBA00004251"/>
    </source>
</evidence>
<evidence type="ECO:0000259" key="15">
    <source>
        <dbReference type="Pfam" id="PF23598"/>
    </source>
</evidence>
<evidence type="ECO:0000256" key="12">
    <source>
        <dbReference type="SAM" id="Phobius"/>
    </source>
</evidence>
<dbReference type="SMART" id="SM00369">
    <property type="entry name" value="LRR_TYP"/>
    <property type="match status" value="8"/>
</dbReference>
<dbReference type="FunFam" id="3.80.10.10:FF:000041">
    <property type="entry name" value="LRR receptor-like serine/threonine-protein kinase ERECTA"/>
    <property type="match status" value="1"/>
</dbReference>
<dbReference type="InterPro" id="IPR013210">
    <property type="entry name" value="LRR_N_plant-typ"/>
</dbReference>
<sequence>MALIGWVLLLFLAVLPALATSSAHRDGNLTLRCHPDQAASLLQLKKSFSFFRYPNPLESWLDGTDCCLWEGVCCSNSSGHVTAIELSDRGLYSPGLDPAIFNLASLQRLDLSMNCFGGQSIPTSGFERLSLLTHLNLSNSGFQGQIPIGIGRLASLISLDLSYNYASYEDSAYVDSTTFYDNGGIYGFDYFPLQLKEPNFQNLVSNLHNLRELYLDSVDMYSTAHDWCHSLGKSLSDLRVLSLSYCYLDSPICPSLSTLHSLTVVNLEGNSYMPASPFPEFFMNFSNLSVLKLAGTNLQGWFPHRTFQSKTLRVLDLSGNWDLSGQVPNLSNASSIEIMMLGGTNITFAKPGSFNNFKYLKALSLDVNFVPVKPQPSLDILRSLQHLKLSQMGSRRNLWSILSWIEDLQNLRSLELYGDNYSLISLSSVVKLKSLRSLAISDCSFTKTELSTLRNLVDLGTLGIYNCILNGPIPSAIGNLTNLRSLKIIECDFLGSIPSSIGNLRNLRNMEIDCPYFYGTPDGSLPTAIGNLSNLESLDIKYCGFSGPIPDEVGLLKKLTVLRIGQCSLSGRIPNSIVNLTHLIDLDLSSNLLNGELPTSIFAIPTLQRLDINSNQLSGSIQDFDATSSHMVYVDLSTNQLIGNIPQSFFQLKSLAYFDISWNNFVGLVDLSSFWRLGNLVYLSLSNNNLSVMDIDGEGNNSASTFLPRVTKLELANCNLTEFPSALAHVKQMSYLDMSCNRMTGAIPKSIWATWNSSLTYLNLSHNMLSLMQINSYVLPFSRLHTLDLSFNQLQGQIPMPSPPATLLYYSNNSFSSLLPNFTLYLGSEFRISENNISGHIPNSICDSKINVLDLSSNNFSGRIPSCLIEDGYTSLLFLRNNHFEGFLPNNIKNQCQLRTLDLNNNKIEGNLPMTLTKCLLLEFLDFGNNHMVGTFPSWLGKLPTLRVLILRSNQFYGSIGGDLHGDDKSGEDFSSLQILDLASNNFSGNLSPEWFVGLKSMMAEFNTTGEIVGAFNGTANYQDAVTITYKSIYTTFDKILTTLTLIDLSDNSFDGTIPKSLGSLISLLGLNMSGNAFTGVIPHEFGGMTLLESLDLSRNQLSGNIPEALTNLTFLDILNLSNNQLVGRIPKSTQFSTFQNRSFEGNPGLCGLPLPNPCGVSSAPPSQLHLQKSSDVDVVLFLFVGLGFGVGFAAAILMRWGRIGERLVKSVRALRT</sequence>
<dbReference type="PANTHER" id="PTHR48061:SF2">
    <property type="entry name" value="RECEPTOR LIKE PROTEIN 30-LIKE"/>
    <property type="match status" value="1"/>
</dbReference>
<evidence type="ECO:0000259" key="14">
    <source>
        <dbReference type="Pfam" id="PF08263"/>
    </source>
</evidence>
<comment type="caution">
    <text evidence="16">The sequence shown here is derived from an EMBL/GenBank/DDBJ whole genome shotgun (WGS) entry which is preliminary data.</text>
</comment>
<dbReference type="InterPro" id="IPR046956">
    <property type="entry name" value="RLP23-like"/>
</dbReference>
<dbReference type="SUPFAM" id="SSF52047">
    <property type="entry name" value="RNI-like"/>
    <property type="match status" value="1"/>
</dbReference>
<evidence type="ECO:0000256" key="13">
    <source>
        <dbReference type="SAM" id="SignalP"/>
    </source>
</evidence>
<name>A0AAD8SNG8_LOLMU</name>
<proteinExistence type="inferred from homology"/>
<feature type="domain" description="Disease resistance R13L4/SHOC-2-like LRR" evidence="15">
    <location>
        <begin position="411"/>
        <end position="564"/>
    </location>
</feature>
<evidence type="ECO:0000256" key="8">
    <source>
        <dbReference type="ARBA" id="ARBA00022737"/>
    </source>
</evidence>
<dbReference type="FunFam" id="3.80.10.10:FF:000111">
    <property type="entry name" value="LRR receptor-like serine/threonine-protein kinase ERECTA"/>
    <property type="match status" value="1"/>
</dbReference>
<keyword evidence="11" id="KW-0325">Glycoprotein</keyword>
<feature type="transmembrane region" description="Helical" evidence="12">
    <location>
        <begin position="1179"/>
        <end position="1201"/>
    </location>
</feature>
<dbReference type="AlphaFoldDB" id="A0AAD8SNG8"/>
<keyword evidence="7 13" id="KW-0732">Signal</keyword>
<keyword evidence="17" id="KW-1185">Reference proteome</keyword>
<feature type="signal peptide" evidence="13">
    <location>
        <begin position="1"/>
        <end position="19"/>
    </location>
</feature>
<dbReference type="Gene3D" id="3.80.10.10">
    <property type="entry name" value="Ribonuclease Inhibitor"/>
    <property type="match status" value="7"/>
</dbReference>
<feature type="domain" description="Leucine-rich repeat-containing N-terminal plant-type" evidence="14">
    <location>
        <begin position="34"/>
        <end position="75"/>
    </location>
</feature>
<evidence type="ECO:0008006" key="18">
    <source>
        <dbReference type="Google" id="ProtNLM"/>
    </source>
</evidence>
<dbReference type="EMBL" id="JAUUTY010000003">
    <property type="protein sequence ID" value="KAK1660874.1"/>
    <property type="molecule type" value="Genomic_DNA"/>
</dbReference>
<keyword evidence="5" id="KW-1070">Brassinosteroid signaling pathway</keyword>
<dbReference type="FunFam" id="3.80.10.10:FF:000095">
    <property type="entry name" value="LRR receptor-like serine/threonine-protein kinase GSO1"/>
    <property type="match status" value="1"/>
</dbReference>
<organism evidence="16 17">
    <name type="scientific">Lolium multiflorum</name>
    <name type="common">Italian ryegrass</name>
    <name type="synonym">Lolium perenne subsp. multiflorum</name>
    <dbReference type="NCBI Taxonomy" id="4521"/>
    <lineage>
        <taxon>Eukaryota</taxon>
        <taxon>Viridiplantae</taxon>
        <taxon>Streptophyta</taxon>
        <taxon>Embryophyta</taxon>
        <taxon>Tracheophyta</taxon>
        <taxon>Spermatophyta</taxon>
        <taxon>Magnoliopsida</taxon>
        <taxon>Liliopsida</taxon>
        <taxon>Poales</taxon>
        <taxon>Poaceae</taxon>
        <taxon>BOP clade</taxon>
        <taxon>Pooideae</taxon>
        <taxon>Poodae</taxon>
        <taxon>Poeae</taxon>
        <taxon>Poeae Chloroplast Group 2 (Poeae type)</taxon>
        <taxon>Loliodinae</taxon>
        <taxon>Loliinae</taxon>
        <taxon>Lolium</taxon>
    </lineage>
</organism>
<evidence type="ECO:0000256" key="10">
    <source>
        <dbReference type="ARBA" id="ARBA00023136"/>
    </source>
</evidence>
<evidence type="ECO:0000256" key="5">
    <source>
        <dbReference type="ARBA" id="ARBA00022626"/>
    </source>
</evidence>
<dbReference type="PRINTS" id="PR00019">
    <property type="entry name" value="LEURICHRPT"/>
</dbReference>
<keyword evidence="4" id="KW-0433">Leucine-rich repeat</keyword>
<dbReference type="InterPro" id="IPR003591">
    <property type="entry name" value="Leu-rich_rpt_typical-subtyp"/>
</dbReference>
<evidence type="ECO:0000256" key="2">
    <source>
        <dbReference type="ARBA" id="ARBA00009592"/>
    </source>
</evidence>
<evidence type="ECO:0000256" key="11">
    <source>
        <dbReference type="ARBA" id="ARBA00023180"/>
    </source>
</evidence>
<dbReference type="Proteomes" id="UP001231189">
    <property type="component" value="Unassembled WGS sequence"/>
</dbReference>
<dbReference type="InterPro" id="IPR032675">
    <property type="entry name" value="LRR_dom_sf"/>
</dbReference>
<evidence type="ECO:0000313" key="17">
    <source>
        <dbReference type="Proteomes" id="UP001231189"/>
    </source>
</evidence>
<evidence type="ECO:0000313" key="16">
    <source>
        <dbReference type="EMBL" id="KAK1660874.1"/>
    </source>
</evidence>
<dbReference type="Pfam" id="PF08263">
    <property type="entry name" value="LRRNT_2"/>
    <property type="match status" value="1"/>
</dbReference>
<comment type="subcellular location">
    <subcellularLocation>
        <location evidence="1">Cell membrane</location>
        <topology evidence="1">Single-pass type I membrane protein</topology>
    </subcellularLocation>
</comment>
<dbReference type="Pfam" id="PF13855">
    <property type="entry name" value="LRR_8"/>
    <property type="match status" value="2"/>
</dbReference>
<dbReference type="GO" id="GO:0009742">
    <property type="term" value="P:brassinosteroid mediated signaling pathway"/>
    <property type="evidence" value="ECO:0007669"/>
    <property type="project" value="UniProtKB-KW"/>
</dbReference>
<keyword evidence="9 12" id="KW-1133">Transmembrane helix</keyword>
<evidence type="ECO:0000256" key="6">
    <source>
        <dbReference type="ARBA" id="ARBA00022692"/>
    </source>
</evidence>
<keyword evidence="10 12" id="KW-0472">Membrane</keyword>
<keyword evidence="6 12" id="KW-0812">Transmembrane</keyword>
<feature type="chain" id="PRO_5042024873" description="Leucine-rich repeat-containing N-terminal plant-type domain-containing protein" evidence="13">
    <location>
        <begin position="20"/>
        <end position="1217"/>
    </location>
</feature>
<evidence type="ECO:0000256" key="9">
    <source>
        <dbReference type="ARBA" id="ARBA00022989"/>
    </source>
</evidence>
<reference evidence="16" key="1">
    <citation type="submission" date="2023-07" db="EMBL/GenBank/DDBJ databases">
        <title>A chromosome-level genome assembly of Lolium multiflorum.</title>
        <authorList>
            <person name="Chen Y."/>
            <person name="Copetti D."/>
            <person name="Kolliker R."/>
            <person name="Studer B."/>
        </authorList>
    </citation>
    <scope>NUCLEOTIDE SEQUENCE</scope>
    <source>
        <strain evidence="16">02402/16</strain>
        <tissue evidence="16">Leaf</tissue>
    </source>
</reference>
<dbReference type="PANTHER" id="PTHR48061">
    <property type="entry name" value="LEUCINE-RICH REPEAT RECEPTOR PROTEIN KINASE EMS1-LIKE-RELATED"/>
    <property type="match status" value="1"/>
</dbReference>
<gene>
    <name evidence="16" type="ORF">QYE76_049033</name>
</gene>
<dbReference type="GO" id="GO:0005886">
    <property type="term" value="C:plasma membrane"/>
    <property type="evidence" value="ECO:0007669"/>
    <property type="project" value="UniProtKB-SubCell"/>
</dbReference>
<dbReference type="Pfam" id="PF00560">
    <property type="entry name" value="LRR_1"/>
    <property type="match status" value="3"/>
</dbReference>
<dbReference type="Pfam" id="PF23598">
    <property type="entry name" value="LRR_14"/>
    <property type="match status" value="1"/>
</dbReference>
<comment type="similarity">
    <text evidence="2">Belongs to the RLP family.</text>
</comment>
<evidence type="ECO:0000256" key="7">
    <source>
        <dbReference type="ARBA" id="ARBA00022729"/>
    </source>
</evidence>
<evidence type="ECO:0000256" key="3">
    <source>
        <dbReference type="ARBA" id="ARBA00022475"/>
    </source>
</evidence>